<accession>A0ABS7PW21</accession>
<evidence type="ECO:0000313" key="5">
    <source>
        <dbReference type="EMBL" id="MBY8825562.1"/>
    </source>
</evidence>
<keyword evidence="5" id="KW-0966">Cell projection</keyword>
<evidence type="ECO:0000313" key="6">
    <source>
        <dbReference type="Proteomes" id="UP000706039"/>
    </source>
</evidence>
<comment type="caution">
    <text evidence="5">The sequence shown here is derived from an EMBL/GenBank/DDBJ whole genome shotgun (WGS) entry which is preliminary data.</text>
</comment>
<comment type="similarity">
    <text evidence="1">Belongs to the FlgD family.</text>
</comment>
<dbReference type="Pfam" id="PF03963">
    <property type="entry name" value="FlgD"/>
    <property type="match status" value="1"/>
</dbReference>
<keyword evidence="6" id="KW-1185">Reference proteome</keyword>
<keyword evidence="5" id="KW-0282">Flagellum</keyword>
<proteinExistence type="inferred from homology"/>
<comment type="function">
    <text evidence="4">Required for flagellar hook formation. May act as a scaffolding protein.</text>
</comment>
<dbReference type="EMBL" id="JAINVV010000012">
    <property type="protein sequence ID" value="MBY8825562.1"/>
    <property type="molecule type" value="Genomic_DNA"/>
</dbReference>
<sequence>MAGQAVTPAAGAATNTDSTAKSVTDAFGLSFESLLKIVLTQLTYQDPLKPMDNYEFVSQLAQFSQIQQGQKTNDSLDTLVRAQATLQATSLLGRRVDIDAGSTTLTGKVKAITFRDGETKLTVETTQGLTINDLSLTSVVQIREGN</sequence>
<gene>
    <name evidence="5" type="ORF">K7G82_24890</name>
</gene>
<evidence type="ECO:0000256" key="2">
    <source>
        <dbReference type="ARBA" id="ARBA00016013"/>
    </source>
</evidence>
<name>A0ABS7PW21_9SPHN</name>
<protein>
    <recommendedName>
        <fullName evidence="2">Basal-body rod modification protein FlgD</fullName>
    </recommendedName>
</protein>
<evidence type="ECO:0000256" key="1">
    <source>
        <dbReference type="ARBA" id="ARBA00010577"/>
    </source>
</evidence>
<reference evidence="5 6" key="1">
    <citation type="submission" date="2021-08" db="EMBL/GenBank/DDBJ databases">
        <authorList>
            <person name="Tuo L."/>
        </authorList>
    </citation>
    <scope>NUCLEOTIDE SEQUENCE [LARGE SCALE GENOMIC DNA]</scope>
    <source>
        <strain evidence="5 6">JCM 31229</strain>
    </source>
</reference>
<keyword evidence="3" id="KW-1005">Bacterial flagellum biogenesis</keyword>
<dbReference type="InterPro" id="IPR005648">
    <property type="entry name" value="FlgD"/>
</dbReference>
<dbReference type="Proteomes" id="UP000706039">
    <property type="component" value="Unassembled WGS sequence"/>
</dbReference>
<evidence type="ECO:0000256" key="4">
    <source>
        <dbReference type="ARBA" id="ARBA00024746"/>
    </source>
</evidence>
<keyword evidence="5" id="KW-0969">Cilium</keyword>
<organism evidence="5 6">
    <name type="scientific">Sphingomonas colocasiae</name>
    <dbReference type="NCBI Taxonomy" id="1848973"/>
    <lineage>
        <taxon>Bacteria</taxon>
        <taxon>Pseudomonadati</taxon>
        <taxon>Pseudomonadota</taxon>
        <taxon>Alphaproteobacteria</taxon>
        <taxon>Sphingomonadales</taxon>
        <taxon>Sphingomonadaceae</taxon>
        <taxon>Sphingomonas</taxon>
    </lineage>
</organism>
<evidence type="ECO:0000256" key="3">
    <source>
        <dbReference type="ARBA" id="ARBA00022795"/>
    </source>
</evidence>